<feature type="compositionally biased region" description="Basic and acidic residues" evidence="1">
    <location>
        <begin position="157"/>
        <end position="167"/>
    </location>
</feature>
<dbReference type="EMBL" id="CADCWH010000114">
    <property type="protein sequence ID" value="CAA9548673.1"/>
    <property type="molecule type" value="Genomic_DNA"/>
</dbReference>
<gene>
    <name evidence="2" type="ORF">AVDCRST_MAG70-732</name>
</gene>
<feature type="non-terminal residue" evidence="2">
    <location>
        <position position="1"/>
    </location>
</feature>
<feature type="region of interest" description="Disordered" evidence="1">
    <location>
        <begin position="153"/>
        <end position="186"/>
    </location>
</feature>
<name>A0A6J4UEU4_9BACT</name>
<feature type="region of interest" description="Disordered" evidence="1">
    <location>
        <begin position="12"/>
        <end position="44"/>
    </location>
</feature>
<proteinExistence type="predicted"/>
<accession>A0A6J4UEU4</accession>
<sequence length="186" mass="20344">ALYPLCLAERDRGAPLDLVDPPGPGNRRLAQRPRRAGDGHRLPRSGIHRFADDCLHRQLALVGIPDGPLLGGDAEHPAGPLRGGPPRRGEPVAGVQGRHHPGDPAGPRVHGPDDQHLVVPDVRLHLDHHPGWTGRGLRGAVDLGLQKRVPKLRGRVRRGDRDDDERVRRRGHLGVRRPAPERMGDL</sequence>
<reference evidence="2" key="1">
    <citation type="submission" date="2020-02" db="EMBL/GenBank/DDBJ databases">
        <authorList>
            <person name="Meier V. D."/>
        </authorList>
    </citation>
    <scope>NUCLEOTIDE SEQUENCE</scope>
    <source>
        <strain evidence="2">AVDCRST_MAG70</strain>
    </source>
</reference>
<dbReference type="AlphaFoldDB" id="A0A6J4UEU4"/>
<feature type="non-terminal residue" evidence="2">
    <location>
        <position position="186"/>
    </location>
</feature>
<evidence type="ECO:0000313" key="2">
    <source>
        <dbReference type="EMBL" id="CAA9548673.1"/>
    </source>
</evidence>
<protein>
    <submittedName>
        <fullName evidence="2">N-acetyl-D-glucosamine ABC transporter, permease protein 1</fullName>
    </submittedName>
</protein>
<organism evidence="2">
    <name type="scientific">uncultured Thermomicrobiales bacterium</name>
    <dbReference type="NCBI Taxonomy" id="1645740"/>
    <lineage>
        <taxon>Bacteria</taxon>
        <taxon>Pseudomonadati</taxon>
        <taxon>Thermomicrobiota</taxon>
        <taxon>Thermomicrobia</taxon>
        <taxon>Thermomicrobiales</taxon>
        <taxon>environmental samples</taxon>
    </lineage>
</organism>
<evidence type="ECO:0000256" key="1">
    <source>
        <dbReference type="SAM" id="MobiDB-lite"/>
    </source>
</evidence>
<feature type="region of interest" description="Disordered" evidence="1">
    <location>
        <begin position="70"/>
        <end position="114"/>
    </location>
</feature>